<dbReference type="AlphaFoldDB" id="A0AAV7MQE0"/>
<reference evidence="2" key="1">
    <citation type="journal article" date="2022" name="bioRxiv">
        <title>Sequencing and chromosome-scale assembly of the giantPleurodeles waltlgenome.</title>
        <authorList>
            <person name="Brown T."/>
            <person name="Elewa A."/>
            <person name="Iarovenko S."/>
            <person name="Subramanian E."/>
            <person name="Araus A.J."/>
            <person name="Petzold A."/>
            <person name="Susuki M."/>
            <person name="Suzuki K.-i.T."/>
            <person name="Hayashi T."/>
            <person name="Toyoda A."/>
            <person name="Oliveira C."/>
            <person name="Osipova E."/>
            <person name="Leigh N.D."/>
            <person name="Simon A."/>
            <person name="Yun M.H."/>
        </authorList>
    </citation>
    <scope>NUCLEOTIDE SEQUENCE</scope>
    <source>
        <strain evidence="2">20211129_DDA</strain>
        <tissue evidence="2">Liver</tissue>
    </source>
</reference>
<sequence>MPVIFPIDSQCTTPTARVLTPLTTAAAINSQAEDTAHHIIMTQQTATISGVVLTPSKAWPNQYTDDERLTIRDTEKINAPWNRNFKSSRCSSMPCSTWNTNADEDDEGKYSRLAHKGWRKEKESDIHTHNTHHPHTHHTHNQLQRKTSLTGPKS</sequence>
<evidence type="ECO:0000256" key="1">
    <source>
        <dbReference type="SAM" id="MobiDB-lite"/>
    </source>
</evidence>
<accession>A0AAV7MQE0</accession>
<dbReference type="Proteomes" id="UP001066276">
    <property type="component" value="Chromosome 9"/>
</dbReference>
<keyword evidence="3" id="KW-1185">Reference proteome</keyword>
<organism evidence="2 3">
    <name type="scientific">Pleurodeles waltl</name>
    <name type="common">Iberian ribbed newt</name>
    <dbReference type="NCBI Taxonomy" id="8319"/>
    <lineage>
        <taxon>Eukaryota</taxon>
        <taxon>Metazoa</taxon>
        <taxon>Chordata</taxon>
        <taxon>Craniata</taxon>
        <taxon>Vertebrata</taxon>
        <taxon>Euteleostomi</taxon>
        <taxon>Amphibia</taxon>
        <taxon>Batrachia</taxon>
        <taxon>Caudata</taxon>
        <taxon>Salamandroidea</taxon>
        <taxon>Salamandridae</taxon>
        <taxon>Pleurodelinae</taxon>
        <taxon>Pleurodeles</taxon>
    </lineage>
</organism>
<gene>
    <name evidence="2" type="ORF">NDU88_002952</name>
</gene>
<comment type="caution">
    <text evidence="2">The sequence shown here is derived from an EMBL/GenBank/DDBJ whole genome shotgun (WGS) entry which is preliminary data.</text>
</comment>
<proteinExistence type="predicted"/>
<feature type="compositionally biased region" description="Polar residues" evidence="1">
    <location>
        <begin position="142"/>
        <end position="154"/>
    </location>
</feature>
<dbReference type="EMBL" id="JANPWB010000013">
    <property type="protein sequence ID" value="KAJ1105547.1"/>
    <property type="molecule type" value="Genomic_DNA"/>
</dbReference>
<feature type="region of interest" description="Disordered" evidence="1">
    <location>
        <begin position="118"/>
        <end position="154"/>
    </location>
</feature>
<evidence type="ECO:0000313" key="3">
    <source>
        <dbReference type="Proteomes" id="UP001066276"/>
    </source>
</evidence>
<protein>
    <submittedName>
        <fullName evidence="2">Uncharacterized protein</fullName>
    </submittedName>
</protein>
<name>A0AAV7MQE0_PLEWA</name>
<feature type="compositionally biased region" description="Basic residues" evidence="1">
    <location>
        <begin position="129"/>
        <end position="140"/>
    </location>
</feature>
<evidence type="ECO:0000313" key="2">
    <source>
        <dbReference type="EMBL" id="KAJ1105547.1"/>
    </source>
</evidence>